<dbReference type="EMBL" id="LR798250">
    <property type="protein sequence ID" value="CAB5218079.1"/>
    <property type="molecule type" value="Genomic_DNA"/>
</dbReference>
<name>A0A6J7WJ18_9CAUD</name>
<organism evidence="2">
    <name type="scientific">uncultured Caudovirales phage</name>
    <dbReference type="NCBI Taxonomy" id="2100421"/>
    <lineage>
        <taxon>Viruses</taxon>
        <taxon>Duplodnaviria</taxon>
        <taxon>Heunggongvirae</taxon>
        <taxon>Uroviricota</taxon>
        <taxon>Caudoviricetes</taxon>
        <taxon>Peduoviridae</taxon>
        <taxon>Maltschvirus</taxon>
        <taxon>Maltschvirus maltsch</taxon>
    </lineage>
</organism>
<gene>
    <name evidence="2" type="ORF">UFOVP206_52</name>
</gene>
<evidence type="ECO:0000313" key="2">
    <source>
        <dbReference type="EMBL" id="CAB5218079.1"/>
    </source>
</evidence>
<protein>
    <submittedName>
        <fullName evidence="2">Uncharacterized protein</fullName>
    </submittedName>
</protein>
<feature type="compositionally biased region" description="Basic and acidic residues" evidence="1">
    <location>
        <begin position="122"/>
        <end position="134"/>
    </location>
</feature>
<accession>A0A6J7WJ18</accession>
<evidence type="ECO:0000256" key="1">
    <source>
        <dbReference type="SAM" id="MobiDB-lite"/>
    </source>
</evidence>
<sequence length="217" mass="25400">MSGWIKLHRQIVNWEWYSDSKTFRLFLHLLLTANHKDNNYRGKLIKKGCLVTGRELLSAQTGMSVREIRTCLERLKSTNEIAIKTNSKGTEIQVINYEKYQSTTNETTNERPANDQQTTTNKNDKNDKEEKENKNIPSIDDFVAYALERKSNINIENVKHKYEAWKLNGWKSQRGNKLSPILNWKSSLNNTIQYLGEQENNISLTSTKKNEYKSYFE</sequence>
<feature type="region of interest" description="Disordered" evidence="1">
    <location>
        <begin position="103"/>
        <end position="135"/>
    </location>
</feature>
<proteinExistence type="predicted"/>
<reference evidence="2" key="1">
    <citation type="submission" date="2020-05" db="EMBL/GenBank/DDBJ databases">
        <authorList>
            <person name="Chiriac C."/>
            <person name="Salcher M."/>
            <person name="Ghai R."/>
            <person name="Kavagutti S V."/>
        </authorList>
    </citation>
    <scope>NUCLEOTIDE SEQUENCE</scope>
</reference>